<evidence type="ECO:0000313" key="2">
    <source>
        <dbReference type="EMBL" id="MBE9066424.1"/>
    </source>
</evidence>
<dbReference type="SUPFAM" id="SSF51126">
    <property type="entry name" value="Pectin lyase-like"/>
    <property type="match status" value="2"/>
</dbReference>
<dbReference type="RefSeq" id="WP_193992168.1">
    <property type="nucleotide sequence ID" value="NZ_JADEXP010000042.1"/>
</dbReference>
<reference evidence="2" key="1">
    <citation type="submission" date="2020-10" db="EMBL/GenBank/DDBJ databases">
        <authorList>
            <person name="Castelo-Branco R."/>
            <person name="Eusebio N."/>
            <person name="Adriana R."/>
            <person name="Vieira A."/>
            <person name="Brugerolle De Fraissinette N."/>
            <person name="Rezende De Castro R."/>
            <person name="Schneider M.P."/>
            <person name="Vasconcelos V."/>
            <person name="Leao P.N."/>
        </authorList>
    </citation>
    <scope>NUCLEOTIDE SEQUENCE</scope>
    <source>
        <strain evidence="2">LEGE 11479</strain>
    </source>
</reference>
<keyword evidence="3" id="KW-1185">Reference proteome</keyword>
<dbReference type="Pfam" id="PF13229">
    <property type="entry name" value="Beta_helix"/>
    <property type="match status" value="1"/>
</dbReference>
<dbReference type="EMBL" id="JADEXP010000042">
    <property type="protein sequence ID" value="MBE9066424.1"/>
    <property type="molecule type" value="Genomic_DNA"/>
</dbReference>
<organism evidence="2 3">
    <name type="scientific">Leptolyngbya cf. ectocarpi LEGE 11479</name>
    <dbReference type="NCBI Taxonomy" id="1828722"/>
    <lineage>
        <taxon>Bacteria</taxon>
        <taxon>Bacillati</taxon>
        <taxon>Cyanobacteriota</taxon>
        <taxon>Cyanophyceae</taxon>
        <taxon>Leptolyngbyales</taxon>
        <taxon>Leptolyngbyaceae</taxon>
        <taxon>Leptolyngbya group</taxon>
        <taxon>Leptolyngbya</taxon>
    </lineage>
</organism>
<dbReference type="InterPro" id="IPR011050">
    <property type="entry name" value="Pectin_lyase_fold/virulence"/>
</dbReference>
<accession>A0A928X2M1</accession>
<proteinExistence type="predicted"/>
<sequence length="949" mass="99135">MTVNGVAIIPTQDVKNLSRLSKCFQKLRITGNKGVKLCLSSCLSLASILAISAEAMAQPLPGRIATPVSVDEIAQTAQPPTPETIPTETGAAALRLQPFFNLNYNEGAGFRGFSSFGGFLPLFQTPGQNVTFIDGRVSVDNTGDFGGGLQAGYRALLNDNTIWGTYAGLDARSTGDHTFTQANIGTELLGDNWDLTFNANLPLDNARQVVASETQAINPQFVGNQLAFDEQQVDQIQAAVTTVSLDGGLELFDFGERSSLWGRGGVYYLGGEASQTSLGIRASLDYRVQNNLRVGLGVQNDGVFGTNAVFSVSALLGAPAKRPSDTEENSQARLWARAGEPIARTNTVLVEERTDVSILEASIIAINPDTNQAFVFHHVDPTTGAATATGTFEAPLDTIANATTIATANADNIIYVQAGDAGGAFTLPDGVDVRSVGPTQLLNTQFGEVILPGSGSGNLPTVSGTATIGNNSLVSGLAIDPAGADGIVANGEGIAIEDNTITNANVGINLPDIDGTVAIVRNQISNTTDDGIFFGVLNGMDDTTVDVADNTFDTIGENGIEFEGIFEDATANITVTNNQITDTQEDGIFIDDIAGNGAATITIADNTLNTIGAEGIEFDLIVEDATANITVANNQITDAQFDSIFFDDIEGNAVATITVSDNVIDAVNVDPLIAGGDGIEFDNIEDNANATITVANNQLSNIPFEGIEFSDIENDAIATITVENNQINSNETGIEFDNIENRANATIAVTGNTITVANEEGILFDDIENDTVSNITIAENNILSAGTEGIEFDVIEDNADATINILNNQVSNVGEEGIVFNDIQENATADITVTGNTITNAGDDGIELTLIEDNANVTATVTDNTITNPGADGVRIEHTADTDVCLALDNNSVTTPGGDGFELVSNGAGQFQVIDQANVTARNVGTFNPDDIDTNADFVEGTAGVAPCP</sequence>
<dbReference type="SMART" id="SM00710">
    <property type="entry name" value="PbH1"/>
    <property type="match status" value="15"/>
</dbReference>
<gene>
    <name evidence="2" type="ORF">IQ260_07140</name>
</gene>
<name>A0A928X2M1_LEPEC</name>
<dbReference type="InterPro" id="IPR039448">
    <property type="entry name" value="Beta_helix"/>
</dbReference>
<dbReference type="InterPro" id="IPR006626">
    <property type="entry name" value="PbH1"/>
</dbReference>
<feature type="domain" description="Right handed beta helix" evidence="1">
    <location>
        <begin position="463"/>
        <end position="590"/>
    </location>
</feature>
<dbReference type="Gene3D" id="2.40.160.160">
    <property type="entry name" value="Inverse autotransporter, beta-domain"/>
    <property type="match status" value="1"/>
</dbReference>
<dbReference type="Proteomes" id="UP000615026">
    <property type="component" value="Unassembled WGS sequence"/>
</dbReference>
<dbReference type="InterPro" id="IPR038177">
    <property type="entry name" value="IAT_beta_sf"/>
</dbReference>
<comment type="caution">
    <text evidence="2">The sequence shown here is derived from an EMBL/GenBank/DDBJ whole genome shotgun (WGS) entry which is preliminary data.</text>
</comment>
<dbReference type="Gene3D" id="2.160.20.10">
    <property type="entry name" value="Single-stranded right-handed beta-helix, Pectin lyase-like"/>
    <property type="match status" value="2"/>
</dbReference>
<evidence type="ECO:0000259" key="1">
    <source>
        <dbReference type="Pfam" id="PF13229"/>
    </source>
</evidence>
<protein>
    <submittedName>
        <fullName evidence="2">Right-handed parallel beta-helix repeat-containing protein</fullName>
    </submittedName>
</protein>
<dbReference type="AlphaFoldDB" id="A0A928X2M1"/>
<evidence type="ECO:0000313" key="3">
    <source>
        <dbReference type="Proteomes" id="UP000615026"/>
    </source>
</evidence>
<dbReference type="InterPro" id="IPR012334">
    <property type="entry name" value="Pectin_lyas_fold"/>
</dbReference>